<evidence type="ECO:0000313" key="2">
    <source>
        <dbReference type="Proteomes" id="UP000032024"/>
    </source>
</evidence>
<reference evidence="2" key="1">
    <citation type="submission" date="2015-01" db="EMBL/GenBank/DDBJ databases">
        <title>Comparative genome analysis of Bacillus coagulans HM-08, Clostridium butyricum HM-68, Bacillus subtilis HM-66 and Bacillus paralicheniformis BL-09.</title>
        <authorList>
            <person name="Zhang H."/>
        </authorList>
    </citation>
    <scope>NUCLEOTIDE SEQUENCE [LARGE SCALE GENOMIC DNA]</scope>
    <source>
        <strain evidence="2">HM-08</strain>
    </source>
</reference>
<accession>A0AAN0T360</accession>
<protein>
    <submittedName>
        <fullName evidence="1">Uncharacterized protein</fullName>
    </submittedName>
</protein>
<proteinExistence type="predicted"/>
<sequence length="61" mass="7190">MENTVKICFEKKKQARLFSETKTPFGIFFQQGQAKKRNRVLTKKHAAPYFAAACFFLFLHF</sequence>
<dbReference type="Proteomes" id="UP000032024">
    <property type="component" value="Chromosome"/>
</dbReference>
<evidence type="ECO:0000313" key="1">
    <source>
        <dbReference type="EMBL" id="AJO21957.1"/>
    </source>
</evidence>
<dbReference type="EMBL" id="CP010525">
    <property type="protein sequence ID" value="AJO21957.1"/>
    <property type="molecule type" value="Genomic_DNA"/>
</dbReference>
<name>A0AAN0T360_HEYCO</name>
<gene>
    <name evidence="1" type="ORF">SB48_HM08orf01790</name>
</gene>
<dbReference type="AlphaFoldDB" id="A0AAN0T360"/>
<organism evidence="1 2">
    <name type="scientific">Heyndrickxia coagulans</name>
    <name type="common">Weizmannia coagulans</name>
    <dbReference type="NCBI Taxonomy" id="1398"/>
    <lineage>
        <taxon>Bacteria</taxon>
        <taxon>Bacillati</taxon>
        <taxon>Bacillota</taxon>
        <taxon>Bacilli</taxon>
        <taxon>Bacillales</taxon>
        <taxon>Bacillaceae</taxon>
        <taxon>Heyndrickxia</taxon>
    </lineage>
</organism>
<keyword evidence="2" id="KW-1185">Reference proteome</keyword>